<feature type="binding site" evidence="5">
    <location>
        <begin position="52"/>
        <end position="56"/>
    </location>
    <ligand>
        <name>1-deoxy-D-threo-hexo-2,5-diulose 6-phosphate</name>
        <dbReference type="ChEBI" id="CHEBI:58861"/>
    </ligand>
</feature>
<evidence type="ECO:0000313" key="8">
    <source>
        <dbReference type="EMBL" id="RSN70920.1"/>
    </source>
</evidence>
<evidence type="ECO:0000256" key="4">
    <source>
        <dbReference type="ARBA" id="ARBA00023270"/>
    </source>
</evidence>
<keyword evidence="3 5" id="KW-0057">Aromatic amino acid biosynthesis</keyword>
<feature type="binding site" evidence="5">
    <location>
        <begin position="170"/>
        <end position="172"/>
    </location>
    <ligand>
        <name>1-deoxy-D-threo-hexo-2,5-diulose 6-phosphate</name>
        <dbReference type="ChEBI" id="CHEBI:58861"/>
    </ligand>
</feature>
<comment type="caution">
    <text evidence="8">The sequence shown here is derived from an EMBL/GenBank/DDBJ whole genome shotgun (WGS) entry which is preliminary data.</text>
</comment>
<dbReference type="PANTHER" id="PTHR47916:SF1">
    <property type="entry name" value="3-HYDROXY-5-PHOSPHONOOXYPENTANE-2,4-DIONE THIOLASE"/>
    <property type="match status" value="1"/>
</dbReference>
<feature type="active site" description="Proton donor" evidence="5 7">
    <location>
        <position position="170"/>
    </location>
</feature>
<dbReference type="CDD" id="cd00958">
    <property type="entry name" value="DhnA"/>
    <property type="match status" value="1"/>
</dbReference>
<comment type="subunit">
    <text evidence="5">Homodecamer.</text>
</comment>
<dbReference type="GO" id="GO:0004332">
    <property type="term" value="F:fructose-bisphosphate aldolase activity"/>
    <property type="evidence" value="ECO:0007669"/>
    <property type="project" value="InterPro"/>
</dbReference>
<dbReference type="Proteomes" id="UP000278149">
    <property type="component" value="Unassembled WGS sequence"/>
</dbReference>
<dbReference type="InterPro" id="IPR050456">
    <property type="entry name" value="DeoC/FbaB_aldolase"/>
</dbReference>
<keyword evidence="2 5" id="KW-0808">Transferase</keyword>
<dbReference type="GO" id="GO:0016836">
    <property type="term" value="F:hydro-lyase activity"/>
    <property type="evidence" value="ECO:0007669"/>
    <property type="project" value="InterPro"/>
</dbReference>
<evidence type="ECO:0000256" key="5">
    <source>
        <dbReference type="HAMAP-Rule" id="MF_00960"/>
    </source>
</evidence>
<evidence type="ECO:0000256" key="1">
    <source>
        <dbReference type="ARBA" id="ARBA00022605"/>
    </source>
</evidence>
<dbReference type="PIRSF" id="PIRSF038992">
    <property type="entry name" value="Aldolase_Ia"/>
    <property type="match status" value="1"/>
</dbReference>
<dbReference type="Gene3D" id="3.20.20.70">
    <property type="entry name" value="Aldolase class I"/>
    <property type="match status" value="1"/>
</dbReference>
<reference evidence="8 9" key="1">
    <citation type="submission" date="2018-10" db="EMBL/GenBank/DDBJ databases">
        <title>Co-occurring genomic capacity for anaerobic methane metabolism and dissimilatory sulfite reduction discovered in the Korarchaeota.</title>
        <authorList>
            <person name="Mckay L.J."/>
            <person name="Dlakic M."/>
            <person name="Fields M.W."/>
            <person name="Delmont T.O."/>
            <person name="Eren A.M."/>
            <person name="Jay Z.J."/>
            <person name="Klingelsmith K.B."/>
            <person name="Rusch D.B."/>
            <person name="Inskeep W.P."/>
        </authorList>
    </citation>
    <scope>NUCLEOTIDE SEQUENCE [LARGE SCALE GENOMIC DNA]</scope>
    <source>
        <strain evidence="8 9">WS</strain>
    </source>
</reference>
<dbReference type="HAMAP" id="MF_00960">
    <property type="entry name" value="ADH_synthase"/>
    <property type="match status" value="1"/>
</dbReference>
<comment type="function">
    <text evidence="5">Catalyzes a transaldol reaction between 6-deoxy-5-ketofructose 1-phosphate (DKFP) and L-aspartate semialdehyde (ASA) with an elimination of hydroxypyruvaldehyde phosphate to yield 2-amino-3,7-dideoxy-D-threo-hept-6-ulosonate (ADH). Plays a key role in an alternative pathway of the biosynthesis of 3-dehydroquinate (DHQ), which is involved in the canonical pathway for the biosynthesis of aromatic amino acids.</text>
</comment>
<accession>A0A3R9PBB4</accession>
<comment type="similarity">
    <text evidence="5">Belongs to the DeoC/FbaB aldolase family. ADHS subfamily.</text>
</comment>
<organism evidence="8 9">
    <name type="scientific">Candidatus Korarchaeum cryptofilum</name>
    <dbReference type="NCBI Taxonomy" id="498846"/>
    <lineage>
        <taxon>Archaea</taxon>
        <taxon>Thermoproteota</taxon>
        <taxon>Candidatus Korarchaeia</taxon>
        <taxon>Candidatus Korarchaeales</taxon>
        <taxon>Candidatus Korarchaeaceae</taxon>
        <taxon>Candidatus Korarchaeum</taxon>
    </lineage>
</organism>
<dbReference type="GO" id="GO:0008652">
    <property type="term" value="P:amino acid biosynthetic process"/>
    <property type="evidence" value="ECO:0007669"/>
    <property type="project" value="UniProtKB-KW"/>
</dbReference>
<protein>
    <recommendedName>
        <fullName evidence="5 6">2-amino-3,7-dideoxy-D-threo-hept-6-ulosonate synthase</fullName>
        <shortName evidence="5">ADH synthase</shortName>
        <shortName evidence="5">ADHS</shortName>
        <shortName evidence="5">ADTH synthase</shortName>
        <ecNumber evidence="5 6">2.2.1.10</ecNumber>
    </recommendedName>
</protein>
<dbReference type="Pfam" id="PF01791">
    <property type="entry name" value="DeoC"/>
    <property type="match status" value="1"/>
</dbReference>
<name>A0A3R9PBB4_9CREN</name>
<evidence type="ECO:0000256" key="3">
    <source>
        <dbReference type="ARBA" id="ARBA00023141"/>
    </source>
</evidence>
<feature type="active site" description="Proton acceptor" evidence="5">
    <location>
        <position position="52"/>
    </location>
</feature>
<dbReference type="EMBL" id="RCOR01000001">
    <property type="protein sequence ID" value="RSN70920.1"/>
    <property type="molecule type" value="Genomic_DNA"/>
</dbReference>
<evidence type="ECO:0000256" key="2">
    <source>
        <dbReference type="ARBA" id="ARBA00022679"/>
    </source>
</evidence>
<evidence type="ECO:0000256" key="7">
    <source>
        <dbReference type="PIRSR" id="PIRSR038992-1"/>
    </source>
</evidence>
<keyword evidence="4 5" id="KW-0704">Schiff base</keyword>
<feature type="binding site" evidence="5">
    <location>
        <begin position="226"/>
        <end position="227"/>
    </location>
    <ligand>
        <name>1-deoxy-D-threo-hexo-2,5-diulose 6-phosphate</name>
        <dbReference type="ChEBI" id="CHEBI:58861"/>
    </ligand>
</feature>
<feature type="active site" description="Schiff-base intermediate with substrate" evidence="5">
    <location>
        <position position="201"/>
    </location>
</feature>
<dbReference type="SUPFAM" id="SSF51569">
    <property type="entry name" value="Aldolase"/>
    <property type="match status" value="1"/>
</dbReference>
<keyword evidence="1 5" id="KW-0028">Amino-acid biosynthesis</keyword>
<dbReference type="InterPro" id="IPR010210">
    <property type="entry name" value="ADH_synthase"/>
</dbReference>
<evidence type="ECO:0000313" key="9">
    <source>
        <dbReference type="Proteomes" id="UP000278149"/>
    </source>
</evidence>
<dbReference type="GO" id="GO:0009073">
    <property type="term" value="P:aromatic amino acid family biosynthetic process"/>
    <property type="evidence" value="ECO:0007669"/>
    <property type="project" value="UniProtKB-UniRule"/>
</dbReference>
<dbReference type="NCBIfam" id="NF005556">
    <property type="entry name" value="PRK07226.1"/>
    <property type="match status" value="1"/>
</dbReference>
<dbReference type="InterPro" id="IPR002915">
    <property type="entry name" value="DeoC/FbaB/LacD_aldolase"/>
</dbReference>
<evidence type="ECO:0000256" key="6">
    <source>
        <dbReference type="NCBIfam" id="TIGR01949"/>
    </source>
</evidence>
<dbReference type="InterPro" id="IPR013785">
    <property type="entry name" value="Aldolase_TIM"/>
</dbReference>
<dbReference type="SMART" id="SM01133">
    <property type="entry name" value="DeoC"/>
    <property type="match status" value="1"/>
</dbReference>
<dbReference type="EC" id="2.2.1.10" evidence="5 6"/>
<keyword evidence="8" id="KW-0456">Lyase</keyword>
<dbReference type="GO" id="GO:0016744">
    <property type="term" value="F:transketolase or transaldolase activity"/>
    <property type="evidence" value="ECO:0007669"/>
    <property type="project" value="UniProtKB-UniRule"/>
</dbReference>
<feature type="binding site" evidence="5">
    <location>
        <begin position="254"/>
        <end position="255"/>
    </location>
    <ligand>
        <name>1-deoxy-D-threo-hexo-2,5-diulose 6-phosphate</name>
        <dbReference type="ChEBI" id="CHEBI:58861"/>
    </ligand>
</feature>
<dbReference type="NCBIfam" id="TIGR01949">
    <property type="entry name" value="ADH_synth"/>
    <property type="match status" value="1"/>
</dbReference>
<dbReference type="InterPro" id="IPR041720">
    <property type="entry name" value="FbaB-like"/>
</dbReference>
<gene>
    <name evidence="5" type="primary">aroA'</name>
    <name evidence="8" type="ORF">D9Q81_00110</name>
</gene>
<dbReference type="PANTHER" id="PTHR47916">
    <property type="entry name" value="FRUCTOSE-BISPHOSPHATE ALDOLASE CLASS 1"/>
    <property type="match status" value="1"/>
</dbReference>
<feature type="active site" description="Schiff-base intermediate with dihydroxyacetone-P" evidence="7">
    <location>
        <position position="201"/>
    </location>
</feature>
<proteinExistence type="inferred from homology"/>
<dbReference type="AlphaFoldDB" id="A0A3R9PBB4"/>
<sequence>MIATHYLSFYSCSTGIAHIGLIFSASSSRMLGKEVRLSRIMRSDRILCIPMDHGVTDGPIKGLTDINWIVNEVAKGGATCVVLHKGMIKALRSAKIPFLMHMSASTSLGPEPNRKVRVASVVEAIRLGADGVSVHINIGGERSEPEMLEKLGSVASEADEFGMPLLAMMYARGPNIKDKFDPKAISLVARVGAELGADIVKVPYTGDPESFKEVTRGVSVPVIIAGGPKMSSEREVLEMVEGAMKGGAAGVSIGRNVFQHERPASMVRAIASIIFDGLSAEEAMGVLEDSGNPE</sequence>
<comment type="catalytic activity">
    <reaction evidence="5">
        <text>1-deoxy-D-threo-hexo-2,5-diulose 6-phosphate + L-aspartate 4-semialdehyde = 2,3-dioxopropyl phosphate + 2-amino-2,3,7-trideoxy-D-lyxo-hept-6-ulosonate</text>
        <dbReference type="Rhea" id="RHEA:25952"/>
        <dbReference type="ChEBI" id="CHEBI:58859"/>
        <dbReference type="ChEBI" id="CHEBI:58860"/>
        <dbReference type="ChEBI" id="CHEBI:58861"/>
        <dbReference type="ChEBI" id="CHEBI:537519"/>
        <dbReference type="EC" id="2.2.1.10"/>
    </reaction>
</comment>